<dbReference type="InterPro" id="IPR025277">
    <property type="entry name" value="Apiosidase-like_cat_dom"/>
</dbReference>
<dbReference type="SUPFAM" id="SSF51445">
    <property type="entry name" value="(Trans)glycosidases"/>
    <property type="match status" value="1"/>
</dbReference>
<dbReference type="OrthoDB" id="59486at2"/>
<feature type="domain" description="Apiosidase-like catalytic" evidence="3">
    <location>
        <begin position="27"/>
        <end position="353"/>
    </location>
</feature>
<evidence type="ECO:0000313" key="4">
    <source>
        <dbReference type="EMBL" id="RYU94787.1"/>
    </source>
</evidence>
<dbReference type="Pfam" id="PF13204">
    <property type="entry name" value="Apiosidase"/>
    <property type="match status" value="1"/>
</dbReference>
<dbReference type="PANTHER" id="PTHR37836:SF3">
    <property type="entry name" value="ENDOGLUCANASE"/>
    <property type="match status" value="1"/>
</dbReference>
<evidence type="ECO:0000259" key="2">
    <source>
        <dbReference type="Pfam" id="PF12904"/>
    </source>
</evidence>
<proteinExistence type="predicted"/>
<name>A0A4Q5LYY8_9BACT</name>
<dbReference type="Pfam" id="PF12904">
    <property type="entry name" value="Collagen_bind_2"/>
    <property type="match status" value="1"/>
</dbReference>
<evidence type="ECO:0000313" key="5">
    <source>
        <dbReference type="Proteomes" id="UP000293162"/>
    </source>
</evidence>
<dbReference type="InterPro" id="IPR017853">
    <property type="entry name" value="GH"/>
</dbReference>
<dbReference type="PANTHER" id="PTHR37836">
    <property type="entry name" value="LMO1036 PROTEIN"/>
    <property type="match status" value="1"/>
</dbReference>
<evidence type="ECO:0000256" key="1">
    <source>
        <dbReference type="SAM" id="SignalP"/>
    </source>
</evidence>
<sequence>MKSNQTYFIFLLLLFGFSVSAQTFSVSENKRFLLKDGKPFFWLGDTAWELFHRLNREEADFYLKKRASQAYTVIQAVALAEFDGLNEPNPYGEKPLINNDPTKPNEAYFKHVDFIIDKAAEYGLTIGFLPTWGDKLNKSSWGKGPEVFTVDNARIYGKWLSIRYKNKKNIIWILGGDRQPRDNSNDVEVWRAMAAGIVEGVGGNDNALITYHPQPNKEGSSQWFHDDEWFDFNMFQNGHCRDTPIYDNIKRSYDRTVIKPVIDGEPIYEDHPVCFNVNDLGTSNAYDVRKYAYLDLFAGAFGHTYGCHDIWQMYSANREAVNGPHIYWQEAMELPGARQMQHARRLIESRPFLDRVPDQSLIVENDLAASERIQATRGKDYAFIYSAAGKPFTVNLGRISGTQLNAYWFDPKNGKVQEINKVENKGTQKFTPPRSGYGQDWVLVLDDASKNFPKP</sequence>
<dbReference type="EMBL" id="SEWF01000021">
    <property type="protein sequence ID" value="RYU94787.1"/>
    <property type="molecule type" value="Genomic_DNA"/>
</dbReference>
<organism evidence="4 5">
    <name type="scientific">Emticicia agri</name>
    <dbReference type="NCBI Taxonomy" id="2492393"/>
    <lineage>
        <taxon>Bacteria</taxon>
        <taxon>Pseudomonadati</taxon>
        <taxon>Bacteroidota</taxon>
        <taxon>Cytophagia</taxon>
        <taxon>Cytophagales</taxon>
        <taxon>Leadbetterellaceae</taxon>
        <taxon>Emticicia</taxon>
    </lineage>
</organism>
<keyword evidence="5" id="KW-1185">Reference proteome</keyword>
<dbReference type="AlphaFoldDB" id="A0A4Q5LYY8"/>
<gene>
    <name evidence="4" type="ORF">EWM59_14855</name>
</gene>
<dbReference type="Gene3D" id="3.20.20.80">
    <property type="entry name" value="Glycosidases"/>
    <property type="match status" value="1"/>
</dbReference>
<accession>A0A4Q5LYY8</accession>
<evidence type="ECO:0000259" key="3">
    <source>
        <dbReference type="Pfam" id="PF13204"/>
    </source>
</evidence>
<feature type="domain" description="Putative collagen-binding" evidence="2">
    <location>
        <begin position="356"/>
        <end position="446"/>
    </location>
</feature>
<dbReference type="InterPro" id="IPR024749">
    <property type="entry name" value="Collagen-bd_put"/>
</dbReference>
<dbReference type="RefSeq" id="WP_130021910.1">
    <property type="nucleotide sequence ID" value="NZ_SEWF01000021.1"/>
</dbReference>
<feature type="chain" id="PRO_5020758003" evidence="1">
    <location>
        <begin position="22"/>
        <end position="455"/>
    </location>
</feature>
<reference evidence="4 5" key="1">
    <citation type="submission" date="2019-02" db="EMBL/GenBank/DDBJ databases">
        <title>Bacterial novel species Emticicia sp. 17J42-9 isolated from soil.</title>
        <authorList>
            <person name="Jung H.-Y."/>
        </authorList>
    </citation>
    <scope>NUCLEOTIDE SEQUENCE [LARGE SCALE GENOMIC DNA]</scope>
    <source>
        <strain evidence="4 5">17J42-9</strain>
    </source>
</reference>
<feature type="signal peptide" evidence="1">
    <location>
        <begin position="1"/>
        <end position="21"/>
    </location>
</feature>
<dbReference type="Proteomes" id="UP000293162">
    <property type="component" value="Unassembled WGS sequence"/>
</dbReference>
<protein>
    <submittedName>
        <fullName evidence="4">DUF4038 domain-containing protein</fullName>
    </submittedName>
</protein>
<comment type="caution">
    <text evidence="4">The sequence shown here is derived from an EMBL/GenBank/DDBJ whole genome shotgun (WGS) entry which is preliminary data.</text>
</comment>
<keyword evidence="1" id="KW-0732">Signal</keyword>